<evidence type="ECO:0000313" key="2">
    <source>
        <dbReference type="Proteomes" id="UP000297595"/>
    </source>
</evidence>
<gene>
    <name evidence="1" type="ORF">EYR41_008405</name>
</gene>
<reference evidence="1 2" key="1">
    <citation type="submission" date="2019-03" db="EMBL/GenBank/DDBJ databases">
        <title>Nematode-trapping fungi genome.</title>
        <authorList>
            <person name="Vidal-Diez De Ulzurrun G."/>
        </authorList>
    </citation>
    <scope>NUCLEOTIDE SEQUENCE [LARGE SCALE GENOMIC DNA]</scope>
    <source>
        <strain evidence="1 2">TWF154</strain>
    </source>
</reference>
<name>A0A7C8PJT1_ORBOL</name>
<dbReference type="InterPro" id="IPR021476">
    <property type="entry name" value="Egh16-like"/>
</dbReference>
<dbReference type="PANTHER" id="PTHR34618:SF3">
    <property type="entry name" value="GEGH 16 PROTEIN"/>
    <property type="match status" value="1"/>
</dbReference>
<dbReference type="Proteomes" id="UP000297595">
    <property type="component" value="Unassembled WGS sequence"/>
</dbReference>
<evidence type="ECO:0000313" key="1">
    <source>
        <dbReference type="EMBL" id="TGJ66804.1"/>
    </source>
</evidence>
<dbReference type="EMBL" id="SOZJ01000005">
    <property type="protein sequence ID" value="TGJ66804.1"/>
    <property type="molecule type" value="Genomic_DNA"/>
</dbReference>
<dbReference type="PANTHER" id="PTHR34618">
    <property type="entry name" value="SURFACE PROTEIN MAS1, PUTATIVE-RELATED"/>
    <property type="match status" value="1"/>
</dbReference>
<sequence>MVGFKISAGLALSILINTGEVSAHARLYNNYGDYDQSKLGGSLAHSYDIPVIDHGDHQHPGQWDVKVFSDPIIPATWESPFKHIPRKYMPQGCGADLHFIFAYNMAHRRGEINPANLQNDHVTLWKHRNYHFFMAPIPQGALVNTKQQIDYNAKHGRIAQVTPGGWLDIRSYQVNADGAGPFKCRLDETSTGQHFSTQLPILKEVPGGPGSVNWHSAKKAYIMRVGIPKNIKCLSRYGTYNNVCLMRCENQAHNGPFGACIPFQVMYPKPPAEPPKPVYVNVKKPEPEPKPVYGYAGYDVGAGNYKEGAYGKKVKRDIERKKIRRAANAEADTQSEDTEVKA</sequence>
<dbReference type="Pfam" id="PF11327">
    <property type="entry name" value="Egh16-like"/>
    <property type="match status" value="1"/>
</dbReference>
<proteinExistence type="predicted"/>
<dbReference type="OrthoDB" id="5418436at2759"/>
<accession>A0A7C8PJT1</accession>
<comment type="caution">
    <text evidence="1">The sequence shown here is derived from an EMBL/GenBank/DDBJ whole genome shotgun (WGS) entry which is preliminary data.</text>
</comment>
<organism evidence="1 2">
    <name type="scientific">Orbilia oligospora</name>
    <name type="common">Nematode-trapping fungus</name>
    <name type="synonym">Arthrobotrys oligospora</name>
    <dbReference type="NCBI Taxonomy" id="2813651"/>
    <lineage>
        <taxon>Eukaryota</taxon>
        <taxon>Fungi</taxon>
        <taxon>Dikarya</taxon>
        <taxon>Ascomycota</taxon>
        <taxon>Pezizomycotina</taxon>
        <taxon>Orbiliomycetes</taxon>
        <taxon>Orbiliales</taxon>
        <taxon>Orbiliaceae</taxon>
        <taxon>Orbilia</taxon>
    </lineage>
</organism>
<protein>
    <submittedName>
        <fullName evidence="1">Uncharacterized protein</fullName>
    </submittedName>
</protein>
<dbReference type="AlphaFoldDB" id="A0A7C8PJT1"/>